<dbReference type="Proteomes" id="UP000327157">
    <property type="component" value="Chromosome 3"/>
</dbReference>
<accession>A0A5N5GK67</accession>
<dbReference type="AlphaFoldDB" id="A0A5N5GK67"/>
<evidence type="ECO:0000313" key="1">
    <source>
        <dbReference type="EMBL" id="KAB2615507.1"/>
    </source>
</evidence>
<reference evidence="2" key="2">
    <citation type="submission" date="2019-10" db="EMBL/GenBank/DDBJ databases">
        <title>A de novo genome assembly of a pear dwarfing rootstock.</title>
        <authorList>
            <person name="Wang F."/>
            <person name="Wang J."/>
            <person name="Li S."/>
            <person name="Zhang Y."/>
            <person name="Fang M."/>
            <person name="Ma L."/>
            <person name="Zhao Y."/>
            <person name="Jiang S."/>
        </authorList>
    </citation>
    <scope>NUCLEOTIDE SEQUENCE [LARGE SCALE GENOMIC DNA]</scope>
</reference>
<keyword evidence="2" id="KW-1185">Reference proteome</keyword>
<reference evidence="1 2" key="1">
    <citation type="submission" date="2019-09" db="EMBL/GenBank/DDBJ databases">
        <authorList>
            <person name="Ou C."/>
        </authorList>
    </citation>
    <scope>NUCLEOTIDE SEQUENCE [LARGE SCALE GENOMIC DNA]</scope>
    <source>
        <strain evidence="1">S2</strain>
        <tissue evidence="1">Leaf</tissue>
    </source>
</reference>
<gene>
    <name evidence="1" type="ORF">D8674_022095</name>
</gene>
<dbReference type="OrthoDB" id="1708998at2759"/>
<evidence type="ECO:0000313" key="2">
    <source>
        <dbReference type="Proteomes" id="UP000327157"/>
    </source>
</evidence>
<comment type="caution">
    <text evidence="1">The sequence shown here is derived from an EMBL/GenBank/DDBJ whole genome shotgun (WGS) entry which is preliminary data.</text>
</comment>
<reference evidence="1 2" key="3">
    <citation type="submission" date="2019-11" db="EMBL/GenBank/DDBJ databases">
        <title>A de novo genome assembly of a pear dwarfing rootstock.</title>
        <authorList>
            <person name="Wang F."/>
            <person name="Wang J."/>
            <person name="Li S."/>
            <person name="Zhang Y."/>
            <person name="Fang M."/>
            <person name="Ma L."/>
            <person name="Zhao Y."/>
            <person name="Jiang S."/>
        </authorList>
    </citation>
    <scope>NUCLEOTIDE SEQUENCE [LARGE SCALE GENOMIC DNA]</scope>
    <source>
        <strain evidence="1">S2</strain>
        <tissue evidence="1">Leaf</tissue>
    </source>
</reference>
<proteinExistence type="predicted"/>
<dbReference type="EMBL" id="SMOL01000402">
    <property type="protein sequence ID" value="KAB2615507.1"/>
    <property type="molecule type" value="Genomic_DNA"/>
</dbReference>
<organism evidence="1 2">
    <name type="scientific">Pyrus ussuriensis x Pyrus communis</name>
    <dbReference type="NCBI Taxonomy" id="2448454"/>
    <lineage>
        <taxon>Eukaryota</taxon>
        <taxon>Viridiplantae</taxon>
        <taxon>Streptophyta</taxon>
        <taxon>Embryophyta</taxon>
        <taxon>Tracheophyta</taxon>
        <taxon>Spermatophyta</taxon>
        <taxon>Magnoliopsida</taxon>
        <taxon>eudicotyledons</taxon>
        <taxon>Gunneridae</taxon>
        <taxon>Pentapetalae</taxon>
        <taxon>rosids</taxon>
        <taxon>fabids</taxon>
        <taxon>Rosales</taxon>
        <taxon>Rosaceae</taxon>
        <taxon>Amygdaloideae</taxon>
        <taxon>Maleae</taxon>
        <taxon>Pyrus</taxon>
    </lineage>
</organism>
<protein>
    <submittedName>
        <fullName evidence="1">Uncharacterized protein</fullName>
    </submittedName>
</protein>
<sequence length="218" mass="24942">MANSGEGSGKKKLAYTEFKYDIGNLVRRDCFVEFESCKKVPEELKKSMLGELLICFDLHQYFGTFDDPQVALEEGCPKEFGGREDNWAWLCSHFQELGYVKKVKANKSNRDKKALLHHSGLKPFSYRMETRWRVIIKSMSLATFMLDPGISWPSPFIQSDIHLPDLRPSSTSEPFQPEHGHTSAPSIFAPLTYELIDNLETFQPPLQDDHVDYAALFS</sequence>
<name>A0A5N5GK67_9ROSA</name>